<keyword evidence="1" id="KW-0472">Membrane</keyword>
<dbReference type="RefSeq" id="WP_344977699.1">
    <property type="nucleotide sequence ID" value="NZ_BAAAVI010000046.1"/>
</dbReference>
<sequence>MKATIKILSILCLVQAAGGVVSNVWGDGRGWYLVNHIGFLDGYEIFASIVVGVLGLALGAAASSAGGPADPGPPR</sequence>
<gene>
    <name evidence="2" type="ORF">GCM10010517_55240</name>
</gene>
<keyword evidence="3" id="KW-1185">Reference proteome</keyword>
<evidence type="ECO:0000313" key="3">
    <source>
        <dbReference type="Proteomes" id="UP001500831"/>
    </source>
</evidence>
<dbReference type="Proteomes" id="UP001500831">
    <property type="component" value="Unassembled WGS sequence"/>
</dbReference>
<organism evidence="2 3">
    <name type="scientific">Streptosporangium fragile</name>
    <dbReference type="NCBI Taxonomy" id="46186"/>
    <lineage>
        <taxon>Bacteria</taxon>
        <taxon>Bacillati</taxon>
        <taxon>Actinomycetota</taxon>
        <taxon>Actinomycetes</taxon>
        <taxon>Streptosporangiales</taxon>
        <taxon>Streptosporangiaceae</taxon>
        <taxon>Streptosporangium</taxon>
    </lineage>
</organism>
<evidence type="ECO:0000313" key="2">
    <source>
        <dbReference type="EMBL" id="GAA2890967.1"/>
    </source>
</evidence>
<feature type="transmembrane region" description="Helical" evidence="1">
    <location>
        <begin position="45"/>
        <end position="65"/>
    </location>
</feature>
<reference evidence="3" key="1">
    <citation type="journal article" date="2019" name="Int. J. Syst. Evol. Microbiol.">
        <title>The Global Catalogue of Microorganisms (GCM) 10K type strain sequencing project: providing services to taxonomists for standard genome sequencing and annotation.</title>
        <authorList>
            <consortium name="The Broad Institute Genomics Platform"/>
            <consortium name="The Broad Institute Genome Sequencing Center for Infectious Disease"/>
            <person name="Wu L."/>
            <person name="Ma J."/>
        </authorList>
    </citation>
    <scope>NUCLEOTIDE SEQUENCE [LARGE SCALE GENOMIC DNA]</scope>
    <source>
        <strain evidence="3">JCM 6242</strain>
    </source>
</reference>
<comment type="caution">
    <text evidence="2">The sequence shown here is derived from an EMBL/GenBank/DDBJ whole genome shotgun (WGS) entry which is preliminary data.</text>
</comment>
<keyword evidence="1" id="KW-1133">Transmembrane helix</keyword>
<dbReference type="EMBL" id="BAAAVI010000046">
    <property type="protein sequence ID" value="GAA2890967.1"/>
    <property type="molecule type" value="Genomic_DNA"/>
</dbReference>
<protein>
    <submittedName>
        <fullName evidence="2">Uncharacterized protein</fullName>
    </submittedName>
</protein>
<accession>A0ABP6ILV0</accession>
<proteinExistence type="predicted"/>
<name>A0ABP6ILV0_9ACTN</name>
<keyword evidence="1" id="KW-0812">Transmembrane</keyword>
<evidence type="ECO:0000256" key="1">
    <source>
        <dbReference type="SAM" id="Phobius"/>
    </source>
</evidence>